<evidence type="ECO:0000313" key="3">
    <source>
        <dbReference type="Proteomes" id="UP000282211"/>
    </source>
</evidence>
<comment type="caution">
    <text evidence="2">The sequence shown here is derived from an EMBL/GenBank/DDBJ whole genome shotgun (WGS) entry which is preliminary data.</text>
</comment>
<dbReference type="InParanoid" id="A0A420WK20"/>
<sequence>MDIYERLEQDHNKQRDLIKSIKKAELGSDELDKLWSEIKVELEAHASAEEQAFYSELMKDPDGTDETRHAVEEHQEMHEMIAELDIMDKSEDLWMKKFEKLAHKVIHHVDEEEADFFPKADKLFNKNEEKEMLKAFNERKPVEEKKQEAAA</sequence>
<dbReference type="RefSeq" id="WP_121099080.1">
    <property type="nucleotide sequence ID" value="NZ_RBII01000001.1"/>
</dbReference>
<evidence type="ECO:0000259" key="1">
    <source>
        <dbReference type="Pfam" id="PF01814"/>
    </source>
</evidence>
<organism evidence="2 3">
    <name type="scientific">Litorimonas taeanensis</name>
    <dbReference type="NCBI Taxonomy" id="568099"/>
    <lineage>
        <taxon>Bacteria</taxon>
        <taxon>Pseudomonadati</taxon>
        <taxon>Pseudomonadota</taxon>
        <taxon>Alphaproteobacteria</taxon>
        <taxon>Maricaulales</taxon>
        <taxon>Robiginitomaculaceae</taxon>
    </lineage>
</organism>
<dbReference type="OrthoDB" id="5523420at2"/>
<dbReference type="Proteomes" id="UP000282211">
    <property type="component" value="Unassembled WGS sequence"/>
</dbReference>
<dbReference type="PANTHER" id="PTHR35585:SF1">
    <property type="entry name" value="HHE DOMAIN PROTEIN (AFU_ORTHOLOGUE AFUA_4G00730)"/>
    <property type="match status" value="1"/>
</dbReference>
<protein>
    <submittedName>
        <fullName evidence="2">Hemerythrin HHE cation binding domain-containing protein</fullName>
    </submittedName>
</protein>
<gene>
    <name evidence="2" type="ORF">DES40_0602</name>
</gene>
<accession>A0A420WK20</accession>
<proteinExistence type="predicted"/>
<evidence type="ECO:0000313" key="2">
    <source>
        <dbReference type="EMBL" id="RKQ71289.1"/>
    </source>
</evidence>
<reference evidence="2 3" key="1">
    <citation type="submission" date="2018-10" db="EMBL/GenBank/DDBJ databases">
        <title>Genomic Encyclopedia of Type Strains, Phase IV (KMG-IV): sequencing the most valuable type-strain genomes for metagenomic binning, comparative biology and taxonomic classification.</title>
        <authorList>
            <person name="Goeker M."/>
        </authorList>
    </citation>
    <scope>NUCLEOTIDE SEQUENCE [LARGE SCALE GENOMIC DNA]</scope>
    <source>
        <strain evidence="2 3">DSM 22008</strain>
    </source>
</reference>
<dbReference type="EMBL" id="RBII01000001">
    <property type="protein sequence ID" value="RKQ71289.1"/>
    <property type="molecule type" value="Genomic_DNA"/>
</dbReference>
<name>A0A420WK20_9PROT</name>
<dbReference type="AlphaFoldDB" id="A0A420WK20"/>
<feature type="domain" description="Hemerythrin-like" evidence="1">
    <location>
        <begin position="3"/>
        <end position="120"/>
    </location>
</feature>
<dbReference type="InterPro" id="IPR012312">
    <property type="entry name" value="Hemerythrin-like"/>
</dbReference>
<dbReference type="PANTHER" id="PTHR35585">
    <property type="entry name" value="HHE DOMAIN PROTEIN (AFU_ORTHOLOGUE AFUA_4G00730)"/>
    <property type="match status" value="1"/>
</dbReference>
<dbReference type="Pfam" id="PF01814">
    <property type="entry name" value="Hemerythrin"/>
    <property type="match status" value="1"/>
</dbReference>
<keyword evidence="3" id="KW-1185">Reference proteome</keyword>
<dbReference type="Gene3D" id="1.20.120.520">
    <property type="entry name" value="nmb1532 protein domain like"/>
    <property type="match status" value="1"/>
</dbReference>